<protein>
    <submittedName>
        <fullName evidence="1">Uncharacterized protein</fullName>
    </submittedName>
</protein>
<reference evidence="1" key="1">
    <citation type="submission" date="2018-11" db="EMBL/GenBank/DDBJ databases">
        <authorList>
            <person name="Grassa J C."/>
        </authorList>
    </citation>
    <scope>NUCLEOTIDE SEQUENCE [LARGE SCALE GENOMIC DNA]</scope>
</reference>
<evidence type="ECO:0000313" key="2">
    <source>
        <dbReference type="Proteomes" id="UP000596661"/>
    </source>
</evidence>
<dbReference type="AlphaFoldDB" id="A0A803QV23"/>
<sequence length="61" mass="7192">MHFTKCLKKVVLGLKMVSNMGHLSGKKNGMLIVQILTGLPLWKLRWKELMRLCQMLRVRRQ</sequence>
<dbReference type="EMBL" id="UZAU01000050">
    <property type="status" value="NOT_ANNOTATED_CDS"/>
    <property type="molecule type" value="Genomic_DNA"/>
</dbReference>
<dbReference type="EnsemblPlants" id="novel_model_1728_5bd9a17a">
    <property type="protein sequence ID" value="cds.novel_model_1728_5bd9a17a"/>
    <property type="gene ID" value="novel_gene_947_5bd9a17a"/>
</dbReference>
<organism evidence="1 2">
    <name type="scientific">Cannabis sativa</name>
    <name type="common">Hemp</name>
    <name type="synonym">Marijuana</name>
    <dbReference type="NCBI Taxonomy" id="3483"/>
    <lineage>
        <taxon>Eukaryota</taxon>
        <taxon>Viridiplantae</taxon>
        <taxon>Streptophyta</taxon>
        <taxon>Embryophyta</taxon>
        <taxon>Tracheophyta</taxon>
        <taxon>Spermatophyta</taxon>
        <taxon>Magnoliopsida</taxon>
        <taxon>eudicotyledons</taxon>
        <taxon>Gunneridae</taxon>
        <taxon>Pentapetalae</taxon>
        <taxon>rosids</taxon>
        <taxon>fabids</taxon>
        <taxon>Rosales</taxon>
        <taxon>Cannabaceae</taxon>
        <taxon>Cannabis</taxon>
    </lineage>
</organism>
<dbReference type="Gramene" id="novel_model_1728_5bd9a17a">
    <property type="protein sequence ID" value="cds.novel_model_1728_5bd9a17a"/>
    <property type="gene ID" value="novel_gene_947_5bd9a17a"/>
</dbReference>
<name>A0A803QV23_CANSA</name>
<proteinExistence type="predicted"/>
<dbReference type="Proteomes" id="UP000596661">
    <property type="component" value="Chromosome 1"/>
</dbReference>
<accession>A0A803QV23</accession>
<reference evidence="1" key="2">
    <citation type="submission" date="2021-03" db="UniProtKB">
        <authorList>
            <consortium name="EnsemblPlants"/>
        </authorList>
    </citation>
    <scope>IDENTIFICATION</scope>
</reference>
<keyword evidence="2" id="KW-1185">Reference proteome</keyword>
<evidence type="ECO:0000313" key="1">
    <source>
        <dbReference type="EnsemblPlants" id="cds.novel_model_1728_5bd9a17a"/>
    </source>
</evidence>